<evidence type="ECO:0000259" key="1">
    <source>
        <dbReference type="Pfam" id="PF07589"/>
    </source>
</evidence>
<comment type="caution">
    <text evidence="2">The sequence shown here is derived from an EMBL/GenBank/DDBJ whole genome shotgun (WGS) entry which is preliminary data.</text>
</comment>
<sequence>MNGDGWQASHWKAPAVSCVDFRGIMNPYICNGVGDSVESLDLALLDAIGWNVNVDVLANPGYTFSTAQAFSAFAASVPEPGTWAMLIAGFGLTGATMRRRRATALTV</sequence>
<reference evidence="2" key="2">
    <citation type="submission" date="2020-09" db="EMBL/GenBank/DDBJ databases">
        <authorList>
            <person name="Sun Q."/>
            <person name="Zhou Y."/>
        </authorList>
    </citation>
    <scope>NUCLEOTIDE SEQUENCE</scope>
    <source>
        <strain evidence="2">CGMCC 1.15519</strain>
    </source>
</reference>
<dbReference type="RefSeq" id="WP_243450506.1">
    <property type="nucleotide sequence ID" value="NZ_BMJM01000001.1"/>
</dbReference>
<dbReference type="NCBIfam" id="TIGR02595">
    <property type="entry name" value="PEP_CTERM"/>
    <property type="match status" value="1"/>
</dbReference>
<accession>A0A916ZJG3</accession>
<reference evidence="2" key="1">
    <citation type="journal article" date="2014" name="Int. J. Syst. Evol. Microbiol.">
        <title>Complete genome sequence of Corynebacterium casei LMG S-19264T (=DSM 44701T), isolated from a smear-ripened cheese.</title>
        <authorList>
            <consortium name="US DOE Joint Genome Institute (JGI-PGF)"/>
            <person name="Walter F."/>
            <person name="Albersmeier A."/>
            <person name="Kalinowski J."/>
            <person name="Ruckert C."/>
        </authorList>
    </citation>
    <scope>NUCLEOTIDE SEQUENCE</scope>
    <source>
        <strain evidence="2">CGMCC 1.15519</strain>
    </source>
</reference>
<dbReference type="AlphaFoldDB" id="A0A916ZJG3"/>
<dbReference type="InterPro" id="IPR013424">
    <property type="entry name" value="Ice-binding_C"/>
</dbReference>
<dbReference type="NCBIfam" id="NF035944">
    <property type="entry name" value="PEPxxWA-CTERM"/>
    <property type="match status" value="1"/>
</dbReference>
<organism evidence="2 3">
    <name type="scientific">Sandarakinorhabdus glacialis</name>
    <dbReference type="NCBI Taxonomy" id="1614636"/>
    <lineage>
        <taxon>Bacteria</taxon>
        <taxon>Pseudomonadati</taxon>
        <taxon>Pseudomonadota</taxon>
        <taxon>Alphaproteobacteria</taxon>
        <taxon>Sphingomonadales</taxon>
        <taxon>Sphingosinicellaceae</taxon>
        <taxon>Sandarakinorhabdus</taxon>
    </lineage>
</organism>
<feature type="domain" description="Ice-binding protein C-terminal" evidence="1">
    <location>
        <begin position="76"/>
        <end position="101"/>
    </location>
</feature>
<protein>
    <recommendedName>
        <fullName evidence="1">Ice-binding protein C-terminal domain-containing protein</fullName>
    </recommendedName>
</protein>
<proteinExistence type="predicted"/>
<dbReference type="Pfam" id="PF07589">
    <property type="entry name" value="PEP-CTERM"/>
    <property type="match status" value="1"/>
</dbReference>
<dbReference type="Proteomes" id="UP000635071">
    <property type="component" value="Unassembled WGS sequence"/>
</dbReference>
<evidence type="ECO:0000313" key="2">
    <source>
        <dbReference type="EMBL" id="GGE01169.1"/>
    </source>
</evidence>
<evidence type="ECO:0000313" key="3">
    <source>
        <dbReference type="Proteomes" id="UP000635071"/>
    </source>
</evidence>
<dbReference type="EMBL" id="BMJM01000001">
    <property type="protein sequence ID" value="GGE01169.1"/>
    <property type="molecule type" value="Genomic_DNA"/>
</dbReference>
<keyword evidence="3" id="KW-1185">Reference proteome</keyword>
<name>A0A916ZJG3_9SPHN</name>
<gene>
    <name evidence="2" type="ORF">GCM10011529_04350</name>
</gene>